<feature type="signal peptide" evidence="2">
    <location>
        <begin position="1"/>
        <end position="18"/>
    </location>
</feature>
<organism evidence="3 4">
    <name type="scientific">Candidatus Corynebacterium faecigallinarum</name>
    <dbReference type="NCBI Taxonomy" id="2838528"/>
    <lineage>
        <taxon>Bacteria</taxon>
        <taxon>Bacillati</taxon>
        <taxon>Actinomycetota</taxon>
        <taxon>Actinomycetes</taxon>
        <taxon>Mycobacteriales</taxon>
        <taxon>Corynebacteriaceae</taxon>
        <taxon>Corynebacterium</taxon>
    </lineage>
</organism>
<protein>
    <recommendedName>
        <fullName evidence="5">DUF333 domain-containing protein</fullName>
    </recommendedName>
</protein>
<evidence type="ECO:0008006" key="5">
    <source>
        <dbReference type="Google" id="ProtNLM"/>
    </source>
</evidence>
<feature type="region of interest" description="Disordered" evidence="1">
    <location>
        <begin position="28"/>
        <end position="50"/>
    </location>
</feature>
<reference evidence="3" key="1">
    <citation type="journal article" date="2021" name="PeerJ">
        <title>Extensive microbial diversity within the chicken gut microbiome revealed by metagenomics and culture.</title>
        <authorList>
            <person name="Gilroy R."/>
            <person name="Ravi A."/>
            <person name="Getino M."/>
            <person name="Pursley I."/>
            <person name="Horton D.L."/>
            <person name="Alikhan N.F."/>
            <person name="Baker D."/>
            <person name="Gharbi K."/>
            <person name="Hall N."/>
            <person name="Watson M."/>
            <person name="Adriaenssens E.M."/>
            <person name="Foster-Nyarko E."/>
            <person name="Jarju S."/>
            <person name="Secka A."/>
            <person name="Antonio M."/>
            <person name="Oren A."/>
            <person name="Chaudhuri R.R."/>
            <person name="La Ragione R."/>
            <person name="Hildebrand F."/>
            <person name="Pallen M.J."/>
        </authorList>
    </citation>
    <scope>NUCLEOTIDE SEQUENCE</scope>
    <source>
        <strain evidence="3">ChiHjej13B12-4958</strain>
    </source>
</reference>
<dbReference type="AlphaFoldDB" id="A0A9D2QC10"/>
<proteinExistence type="predicted"/>
<dbReference type="Proteomes" id="UP000823858">
    <property type="component" value="Unassembled WGS sequence"/>
</dbReference>
<keyword evidence="2" id="KW-0732">Signal</keyword>
<evidence type="ECO:0000256" key="1">
    <source>
        <dbReference type="SAM" id="MobiDB-lite"/>
    </source>
</evidence>
<evidence type="ECO:0000256" key="2">
    <source>
        <dbReference type="SAM" id="SignalP"/>
    </source>
</evidence>
<accession>A0A9D2QC10</accession>
<comment type="caution">
    <text evidence="3">The sequence shown here is derived from an EMBL/GenBank/DDBJ whole genome shotgun (WGS) entry which is preliminary data.</text>
</comment>
<evidence type="ECO:0000313" key="3">
    <source>
        <dbReference type="EMBL" id="HJC84423.1"/>
    </source>
</evidence>
<dbReference type="PROSITE" id="PS51257">
    <property type="entry name" value="PROKAR_LIPOPROTEIN"/>
    <property type="match status" value="1"/>
</dbReference>
<feature type="compositionally biased region" description="Low complexity" evidence="1">
    <location>
        <begin position="32"/>
        <end position="45"/>
    </location>
</feature>
<reference evidence="3" key="2">
    <citation type="submission" date="2021-04" db="EMBL/GenBank/DDBJ databases">
        <authorList>
            <person name="Gilroy R."/>
        </authorList>
    </citation>
    <scope>NUCLEOTIDE SEQUENCE</scope>
    <source>
        <strain evidence="3">ChiHjej13B12-4958</strain>
    </source>
</reference>
<name>A0A9D2QC10_9CORY</name>
<feature type="chain" id="PRO_5039479038" description="DUF333 domain-containing protein" evidence="2">
    <location>
        <begin position="19"/>
        <end position="159"/>
    </location>
</feature>
<gene>
    <name evidence="3" type="ORF">H9751_02535</name>
</gene>
<dbReference type="EMBL" id="DWVP01000004">
    <property type="protein sequence ID" value="HJC84423.1"/>
    <property type="molecule type" value="Genomic_DNA"/>
</dbReference>
<evidence type="ECO:0000313" key="4">
    <source>
        <dbReference type="Proteomes" id="UP000823858"/>
    </source>
</evidence>
<sequence>MGHFLRRTLRLTAASALAVALTACGSGDEADTGSGSDAGTSSGADPAQDAGLTLPEVDGLTAIRDTLAGTDYECVNWSDVDEGVASCLLPDDRGIHGVHITENPTSTATVIFQRSPETPGVVMGKNWVFDCGPTDELGSDGCGEIATIFDATLVEPDPQ</sequence>